<feature type="domain" description="Fumarylacetoacetase-like C-terminal" evidence="3">
    <location>
        <begin position="10"/>
        <end position="204"/>
    </location>
</feature>
<protein>
    <submittedName>
        <fullName evidence="4">5-carboxymethyl-2-hydroxymuconate Delta-isomerase</fullName>
        <ecNumber evidence="4">5.3.3.10</ecNumber>
    </submittedName>
</protein>
<dbReference type="InterPro" id="IPR036663">
    <property type="entry name" value="Fumarylacetoacetase_C_sf"/>
</dbReference>
<dbReference type="AlphaFoldDB" id="D5VR02"/>
<accession>D5VR02</accession>
<dbReference type="OrthoDB" id="6242at2157"/>
<dbReference type="eggNOG" id="arCOG00235">
    <property type="taxonomic scope" value="Archaea"/>
</dbReference>
<name>D5VR02_METIM</name>
<dbReference type="Proteomes" id="UP000002061">
    <property type="component" value="Chromosome"/>
</dbReference>
<dbReference type="Gene3D" id="3.90.850.10">
    <property type="entry name" value="Fumarylacetoacetase-like, C-terminal domain"/>
    <property type="match status" value="1"/>
</dbReference>
<organism evidence="4 5">
    <name type="scientific">Methanocaldococcus infernus (strain DSM 11812 / JCM 15783 / ME)</name>
    <dbReference type="NCBI Taxonomy" id="573063"/>
    <lineage>
        <taxon>Archaea</taxon>
        <taxon>Methanobacteriati</taxon>
        <taxon>Methanobacteriota</taxon>
        <taxon>Methanomada group</taxon>
        <taxon>Methanococci</taxon>
        <taxon>Methanococcales</taxon>
        <taxon>Methanocaldococcaceae</taxon>
        <taxon>Methanocaldococcus</taxon>
    </lineage>
</organism>
<dbReference type="InterPro" id="IPR011234">
    <property type="entry name" value="Fumarylacetoacetase-like_C"/>
</dbReference>
<dbReference type="GO" id="GO:0008704">
    <property type="term" value="F:5-carboxymethyl-2-hydroxymuconate delta-isomerase activity"/>
    <property type="evidence" value="ECO:0007669"/>
    <property type="project" value="UniProtKB-EC"/>
</dbReference>
<dbReference type="PANTHER" id="PTHR42796:SF4">
    <property type="entry name" value="FUMARYLACETOACETATE HYDROLASE DOMAIN-CONTAINING PROTEIN 2A"/>
    <property type="match status" value="1"/>
</dbReference>
<dbReference type="Pfam" id="PF01557">
    <property type="entry name" value="FAA_hydrolase"/>
    <property type="match status" value="1"/>
</dbReference>
<gene>
    <name evidence="4" type="ordered locus">Metin_0335</name>
</gene>
<dbReference type="PANTHER" id="PTHR42796">
    <property type="entry name" value="FUMARYLACETOACETATE HYDROLASE DOMAIN-CONTAINING PROTEIN 2A-RELATED"/>
    <property type="match status" value="1"/>
</dbReference>
<dbReference type="GO" id="GO:0019752">
    <property type="term" value="P:carboxylic acid metabolic process"/>
    <property type="evidence" value="ECO:0007669"/>
    <property type="project" value="UniProtKB-ARBA"/>
</dbReference>
<dbReference type="STRING" id="573063.Metin_0335"/>
<dbReference type="SUPFAM" id="SSF56529">
    <property type="entry name" value="FAH"/>
    <property type="match status" value="1"/>
</dbReference>
<proteinExistence type="inferred from homology"/>
<comment type="similarity">
    <text evidence="1">Belongs to the FAH family.</text>
</comment>
<dbReference type="GO" id="GO:0046872">
    <property type="term" value="F:metal ion binding"/>
    <property type="evidence" value="ECO:0007669"/>
    <property type="project" value="UniProtKB-KW"/>
</dbReference>
<dbReference type="InterPro" id="IPR051121">
    <property type="entry name" value="FAH"/>
</dbReference>
<evidence type="ECO:0000259" key="3">
    <source>
        <dbReference type="Pfam" id="PF01557"/>
    </source>
</evidence>
<dbReference type="EMBL" id="CP002009">
    <property type="protein sequence ID" value="ADG13005.1"/>
    <property type="molecule type" value="Genomic_DNA"/>
</dbReference>
<keyword evidence="5" id="KW-1185">Reference proteome</keyword>
<keyword evidence="4" id="KW-0413">Isomerase</keyword>
<keyword evidence="2" id="KW-0479">Metal-binding</keyword>
<dbReference type="EC" id="5.3.3.10" evidence="4"/>
<dbReference type="HOGENOM" id="CLU_028458_4_2_2"/>
<dbReference type="KEGG" id="mif:Metin_0335"/>
<dbReference type="FunFam" id="3.90.850.10:FF:000002">
    <property type="entry name" value="2-hydroxyhepta-2,4-diene-1,7-dioate isomerase"/>
    <property type="match status" value="1"/>
</dbReference>
<evidence type="ECO:0000313" key="5">
    <source>
        <dbReference type="Proteomes" id="UP000002061"/>
    </source>
</evidence>
<evidence type="ECO:0000256" key="2">
    <source>
        <dbReference type="ARBA" id="ARBA00022723"/>
    </source>
</evidence>
<reference evidence="4" key="1">
    <citation type="submission" date="2010-04" db="EMBL/GenBank/DDBJ databases">
        <title>Complete sequence of Methanocaldococcus infernus ME.</title>
        <authorList>
            <consortium name="US DOE Joint Genome Institute"/>
            <person name="Lucas S."/>
            <person name="Copeland A."/>
            <person name="Lapidus A."/>
            <person name="Cheng J.-F."/>
            <person name="Bruce D."/>
            <person name="Goodwin L."/>
            <person name="Pitluck S."/>
            <person name="Munk A.C."/>
            <person name="Detter J.C."/>
            <person name="Han C."/>
            <person name="Tapia R."/>
            <person name="Land M."/>
            <person name="Hauser L."/>
            <person name="Kyrpides N."/>
            <person name="Mikhailova N."/>
            <person name="Sieprawska-Lupa M."/>
            <person name="Whitman W.B."/>
            <person name="Woyke T."/>
        </authorList>
    </citation>
    <scope>NUCLEOTIDE SEQUENCE [LARGE SCALE GENOMIC DNA]</scope>
    <source>
        <strain evidence="4">ME</strain>
    </source>
</reference>
<dbReference type="GeneID" id="9131337"/>
<dbReference type="RefSeq" id="WP_013099751.1">
    <property type="nucleotide sequence ID" value="NC_014122.1"/>
</dbReference>
<sequence length="205" mass="23411">MDIREVKPTKIVCVGLNYIDHAKELNMEIPDEPVIFLKPTSSIIYHEDSIIIPKCSKRVDYEVELAYIIKKKAKDVRKEEAEDYILGYTILNDVTARDLQKKDGQWTRAKSFDTFCPIGPKIVDNIEPMNLKIECRVNGEVKQRSNTKNMIFDVYELLEFISSIMTLYPGDIISTGTPPGVGPLKRGDVVECEIEKIGILRNFVK</sequence>
<evidence type="ECO:0000256" key="1">
    <source>
        <dbReference type="ARBA" id="ARBA00010211"/>
    </source>
</evidence>
<evidence type="ECO:0000313" key="4">
    <source>
        <dbReference type="EMBL" id="ADG13005.1"/>
    </source>
</evidence>